<dbReference type="Gene3D" id="3.40.50.720">
    <property type="entry name" value="NAD(P)-binding Rossmann-like Domain"/>
    <property type="match status" value="1"/>
</dbReference>
<dbReference type="PANTHER" id="PTHR44196:SF1">
    <property type="entry name" value="DEHYDROGENASE_REDUCTASE SDR FAMILY MEMBER 7B"/>
    <property type="match status" value="1"/>
</dbReference>
<dbReference type="GO" id="GO:0016491">
    <property type="term" value="F:oxidoreductase activity"/>
    <property type="evidence" value="ECO:0007669"/>
    <property type="project" value="UniProtKB-KW"/>
</dbReference>
<evidence type="ECO:0000256" key="1">
    <source>
        <dbReference type="ARBA" id="ARBA00006484"/>
    </source>
</evidence>
<sequence length="234" mass="24638">MKLEGSVVFITGANRGLGLELAKQALARGAAKVYAAARDPATVTLPGVIPIQLDVTRPEQAEAAARECGDVTVLINNAGIGRLGSLLSDEGLPVLREQLETNLIGVLNVTRAFAGVLGRNGGGALLNMLSILSWANTPMIAGYGVSKAAAWSLTNGLRHELRAQGTQVTGFHAGYIDTDMIRQFDVPKARPEDVIRTTLDALEAGEEEVLVDEPTRQVKQALSGGVYLKDVLAG</sequence>
<dbReference type="SUPFAM" id="SSF51735">
    <property type="entry name" value="NAD(P)-binding Rossmann-fold domains"/>
    <property type="match status" value="1"/>
</dbReference>
<gene>
    <name evidence="4" type="ORF">CRM94_15425</name>
</gene>
<evidence type="ECO:0000256" key="2">
    <source>
        <dbReference type="ARBA" id="ARBA00023002"/>
    </source>
</evidence>
<dbReference type="PROSITE" id="PS00061">
    <property type="entry name" value="ADH_SHORT"/>
    <property type="match status" value="1"/>
</dbReference>
<accession>A0A2A7SIE7</accession>
<comment type="similarity">
    <text evidence="1 3">Belongs to the short-chain dehydrogenases/reductases (SDR) family.</text>
</comment>
<name>A0A2A7SIE7_BURGA</name>
<comment type="caution">
    <text evidence="4">The sequence shown here is derived from an EMBL/GenBank/DDBJ whole genome shotgun (WGS) entry which is preliminary data.</text>
</comment>
<evidence type="ECO:0000313" key="4">
    <source>
        <dbReference type="EMBL" id="PEH43427.1"/>
    </source>
</evidence>
<dbReference type="NCBIfam" id="NF006119">
    <property type="entry name" value="PRK08264.1-5"/>
    <property type="match status" value="1"/>
</dbReference>
<dbReference type="RefSeq" id="WP_096751729.1">
    <property type="nucleotide sequence ID" value="NZ_CADEPO010000008.1"/>
</dbReference>
<dbReference type="InterPro" id="IPR002347">
    <property type="entry name" value="SDR_fam"/>
</dbReference>
<dbReference type="EMBL" id="PDDY01000001">
    <property type="protein sequence ID" value="PEH43427.1"/>
    <property type="molecule type" value="Genomic_DNA"/>
</dbReference>
<dbReference type="PRINTS" id="PR00080">
    <property type="entry name" value="SDRFAMILY"/>
</dbReference>
<dbReference type="NCBIfam" id="NF006117">
    <property type="entry name" value="PRK08264.1-3"/>
    <property type="match status" value="1"/>
</dbReference>
<dbReference type="Pfam" id="PF00106">
    <property type="entry name" value="adh_short"/>
    <property type="match status" value="1"/>
</dbReference>
<dbReference type="PRINTS" id="PR00081">
    <property type="entry name" value="GDHRDH"/>
</dbReference>
<dbReference type="AlphaFoldDB" id="A0A2A7SIE7"/>
<dbReference type="InterPro" id="IPR036291">
    <property type="entry name" value="NAD(P)-bd_dom_sf"/>
</dbReference>
<dbReference type="Proteomes" id="UP000220629">
    <property type="component" value="Unassembled WGS sequence"/>
</dbReference>
<reference evidence="5" key="1">
    <citation type="submission" date="2017-09" db="EMBL/GenBank/DDBJ databases">
        <title>FDA dAtabase for Regulatory Grade micrObial Sequences (FDA-ARGOS): Supporting development and validation of Infectious Disease Dx tests.</title>
        <authorList>
            <person name="Minogue T."/>
            <person name="Wolcott M."/>
            <person name="Wasieloski L."/>
            <person name="Aguilar W."/>
            <person name="Moore D."/>
            <person name="Tallon L."/>
            <person name="Sadzewicz L."/>
            <person name="Ott S."/>
            <person name="Zhao X."/>
            <person name="Nagaraj S."/>
            <person name="Vavikolanu K."/>
            <person name="Aluvathingal J."/>
            <person name="Nadendla S."/>
            <person name="Sichtig H."/>
        </authorList>
    </citation>
    <scope>NUCLEOTIDE SEQUENCE [LARGE SCALE GENOMIC DNA]</scope>
    <source>
        <strain evidence="5">FDAARGOS_390</strain>
    </source>
</reference>
<keyword evidence="2" id="KW-0560">Oxidoreductase</keyword>
<protein>
    <submittedName>
        <fullName evidence="4">Short-chain dehydrogenase</fullName>
    </submittedName>
</protein>
<dbReference type="InterPro" id="IPR020904">
    <property type="entry name" value="Sc_DH/Rdtase_CS"/>
</dbReference>
<evidence type="ECO:0000313" key="5">
    <source>
        <dbReference type="Proteomes" id="UP000220629"/>
    </source>
</evidence>
<evidence type="ECO:0000256" key="3">
    <source>
        <dbReference type="RuleBase" id="RU000363"/>
    </source>
</evidence>
<dbReference type="PANTHER" id="PTHR44196">
    <property type="entry name" value="DEHYDROGENASE/REDUCTASE SDR FAMILY MEMBER 7B"/>
    <property type="match status" value="1"/>
</dbReference>
<organism evidence="4 5">
    <name type="scientific">Burkholderia gladioli</name>
    <name type="common">Pseudomonas marginata</name>
    <name type="synonym">Phytomonas marginata</name>
    <dbReference type="NCBI Taxonomy" id="28095"/>
    <lineage>
        <taxon>Bacteria</taxon>
        <taxon>Pseudomonadati</taxon>
        <taxon>Pseudomonadota</taxon>
        <taxon>Betaproteobacteria</taxon>
        <taxon>Burkholderiales</taxon>
        <taxon>Burkholderiaceae</taxon>
        <taxon>Burkholderia</taxon>
    </lineage>
</organism>
<proteinExistence type="inferred from homology"/>
<dbReference type="GO" id="GO:0016020">
    <property type="term" value="C:membrane"/>
    <property type="evidence" value="ECO:0007669"/>
    <property type="project" value="TreeGrafter"/>
</dbReference>